<keyword evidence="2" id="KW-1133">Transmembrane helix</keyword>
<evidence type="ECO:0000313" key="3">
    <source>
        <dbReference type="EMBL" id="AXV06764.1"/>
    </source>
</evidence>
<dbReference type="Proteomes" id="UP000264006">
    <property type="component" value="Chromosome"/>
</dbReference>
<sequence length="206" mass="21425">MSTVPPPPPPPPVAPPQPPPIVVRSGRRPAPARPPVREDEEWDGRRVLLGIWRRAIGTATGYGLLVGLLCGLVLGVVFHVFADPVAVTRTSALGGGFIGFGLRRGAVVGLVSGLAAGIGGGLVTAALVVLLRHRVRPRDLLAVVAGVLGATAVVAPASTLLDRIPTLTSSPIGLLPPIVVLAWPLALSARHVLRQRAVPRPERLDR</sequence>
<dbReference type="EMBL" id="CP031165">
    <property type="protein sequence ID" value="AXV06764.1"/>
    <property type="molecule type" value="Genomic_DNA"/>
</dbReference>
<protein>
    <submittedName>
        <fullName evidence="3">Uncharacterized protein</fullName>
    </submittedName>
</protein>
<feature type="compositionally biased region" description="Pro residues" evidence="1">
    <location>
        <begin position="1"/>
        <end position="21"/>
    </location>
</feature>
<organism evidence="3 4">
    <name type="scientific">Euzebya pacifica</name>
    <dbReference type="NCBI Taxonomy" id="1608957"/>
    <lineage>
        <taxon>Bacteria</taxon>
        <taxon>Bacillati</taxon>
        <taxon>Actinomycetota</taxon>
        <taxon>Nitriliruptoria</taxon>
        <taxon>Euzebyales</taxon>
    </lineage>
</organism>
<feature type="transmembrane region" description="Helical" evidence="2">
    <location>
        <begin position="140"/>
        <end position="161"/>
    </location>
</feature>
<proteinExistence type="predicted"/>
<keyword evidence="2" id="KW-0812">Transmembrane</keyword>
<accession>A0A346XX17</accession>
<feature type="region of interest" description="Disordered" evidence="1">
    <location>
        <begin position="1"/>
        <end position="38"/>
    </location>
</feature>
<keyword evidence="4" id="KW-1185">Reference proteome</keyword>
<gene>
    <name evidence="3" type="ORF">DVS28_a2080</name>
</gene>
<feature type="transmembrane region" description="Helical" evidence="2">
    <location>
        <begin position="173"/>
        <end position="193"/>
    </location>
</feature>
<reference evidence="3 4" key="1">
    <citation type="submission" date="2018-09" db="EMBL/GenBank/DDBJ databases">
        <title>Complete genome sequence of Euzebya sp. DY32-46 isolated from seawater of Pacific Ocean.</title>
        <authorList>
            <person name="Xu L."/>
            <person name="Wu Y.-H."/>
            <person name="Xu X.-W."/>
        </authorList>
    </citation>
    <scope>NUCLEOTIDE SEQUENCE [LARGE SCALE GENOMIC DNA]</scope>
    <source>
        <strain evidence="3 4">DY32-46</strain>
    </source>
</reference>
<name>A0A346XX17_9ACTN</name>
<evidence type="ECO:0000256" key="2">
    <source>
        <dbReference type="SAM" id="Phobius"/>
    </source>
</evidence>
<feature type="transmembrane region" description="Helical" evidence="2">
    <location>
        <begin position="62"/>
        <end position="82"/>
    </location>
</feature>
<evidence type="ECO:0000313" key="4">
    <source>
        <dbReference type="Proteomes" id="UP000264006"/>
    </source>
</evidence>
<dbReference type="RefSeq" id="WP_164710362.1">
    <property type="nucleotide sequence ID" value="NZ_CP031165.1"/>
</dbReference>
<dbReference type="AlphaFoldDB" id="A0A346XX17"/>
<feature type="transmembrane region" description="Helical" evidence="2">
    <location>
        <begin position="106"/>
        <end position="131"/>
    </location>
</feature>
<dbReference type="KEGG" id="euz:DVS28_a2080"/>
<evidence type="ECO:0000256" key="1">
    <source>
        <dbReference type="SAM" id="MobiDB-lite"/>
    </source>
</evidence>
<keyword evidence="2" id="KW-0472">Membrane</keyword>